<name>A0A0C9ZT55_9AGAM</name>
<dbReference type="OrthoDB" id="4138492at2759"/>
<dbReference type="Gene3D" id="1.50.10.10">
    <property type="match status" value="1"/>
</dbReference>
<gene>
    <name evidence="3" type="ORF">CY34DRAFT_86231</name>
</gene>
<dbReference type="InterPro" id="IPR012341">
    <property type="entry name" value="6hp_glycosidase-like_sf"/>
</dbReference>
<evidence type="ECO:0000313" key="3">
    <source>
        <dbReference type="EMBL" id="KIK41015.1"/>
    </source>
</evidence>
<dbReference type="HOGENOM" id="CLU_037534_0_0_1"/>
<dbReference type="EMBL" id="KN835282">
    <property type="protein sequence ID" value="KIK41015.1"/>
    <property type="molecule type" value="Genomic_DNA"/>
</dbReference>
<dbReference type="PANTHER" id="PTHR41814:SF1">
    <property type="entry name" value="CELLULASE"/>
    <property type="match status" value="1"/>
</dbReference>
<feature type="chain" id="PRO_5002223808" evidence="2">
    <location>
        <begin position="19"/>
        <end position="445"/>
    </location>
</feature>
<dbReference type="PANTHER" id="PTHR41814">
    <property type="entry name" value="EXPRESSED PROTEIN"/>
    <property type="match status" value="1"/>
</dbReference>
<reference evidence="4" key="2">
    <citation type="submission" date="2015-01" db="EMBL/GenBank/DDBJ databases">
        <title>Evolutionary Origins and Diversification of the Mycorrhizal Mutualists.</title>
        <authorList>
            <consortium name="DOE Joint Genome Institute"/>
            <consortium name="Mycorrhizal Genomics Consortium"/>
            <person name="Kohler A."/>
            <person name="Kuo A."/>
            <person name="Nagy L.G."/>
            <person name="Floudas D."/>
            <person name="Copeland A."/>
            <person name="Barry K.W."/>
            <person name="Cichocki N."/>
            <person name="Veneault-Fourrey C."/>
            <person name="LaButti K."/>
            <person name="Lindquist E.A."/>
            <person name="Lipzen A."/>
            <person name="Lundell T."/>
            <person name="Morin E."/>
            <person name="Murat C."/>
            <person name="Riley R."/>
            <person name="Ohm R."/>
            <person name="Sun H."/>
            <person name="Tunlid A."/>
            <person name="Henrissat B."/>
            <person name="Grigoriev I.V."/>
            <person name="Hibbett D.S."/>
            <person name="Martin F."/>
        </authorList>
    </citation>
    <scope>NUCLEOTIDE SEQUENCE [LARGE SCALE GENOMIC DNA]</scope>
    <source>
        <strain evidence="4">UH-Slu-Lm8-n1</strain>
    </source>
</reference>
<keyword evidence="2" id="KW-0732">Signal</keyword>
<dbReference type="GO" id="GO:0005975">
    <property type="term" value="P:carbohydrate metabolic process"/>
    <property type="evidence" value="ECO:0007669"/>
    <property type="project" value="InterPro"/>
</dbReference>
<dbReference type="STRING" id="930992.A0A0C9ZT55"/>
<evidence type="ECO:0000256" key="2">
    <source>
        <dbReference type="SAM" id="SignalP"/>
    </source>
</evidence>
<sequence>MVLFVAGLLLGLYSQVRAQTLASAQISVISERLAQGAVHSWEYGTRAEALLELNAPTYSVMSFNAVPPPHNIPSNITSALGEVFTIAHNIVVARSLSNITGPQPLIADTSAGDPASIGVAVLLANWTGQGAIDGLDYAGAARDQLDYLFQNVSKTSDGALSHRVDQLQLWSDSVYMVPPFLAYYGVLTQNQTILSEAYTQISLYRKYLLDAAAGNLWKHIQLGQTGNDDGHWSTGNAWAAAGMIRVLGTIQRSPYANAFQSQQNDLANWVNEIHGAMYPHINSNGLFYNYADNSTTFYDTSSTALLASTVYRLSLLSNIRTYIPLAEQIREALLASAGTIVSVTTTSTTPAPSTTSTALVATGTTTSGLLHFTPEGWLTPVVNPYSYGAQGSQSPEGQAFILELQAAWRDWVADGAQGVSSARKARPCAIIGAIIVLPWLMIVIS</sequence>
<evidence type="ECO:0000313" key="4">
    <source>
        <dbReference type="Proteomes" id="UP000054485"/>
    </source>
</evidence>
<dbReference type="Proteomes" id="UP000054485">
    <property type="component" value="Unassembled WGS sequence"/>
</dbReference>
<evidence type="ECO:0000256" key="1">
    <source>
        <dbReference type="ARBA" id="ARBA00022801"/>
    </source>
</evidence>
<keyword evidence="1" id="KW-0378">Hydrolase</keyword>
<protein>
    <submittedName>
        <fullName evidence="3">Unplaced genomic scaffold CY34scaffold_151, whole genome shotgun sequence</fullName>
    </submittedName>
</protein>
<dbReference type="Pfam" id="PF07470">
    <property type="entry name" value="Glyco_hydro_88"/>
    <property type="match status" value="1"/>
</dbReference>
<dbReference type="AlphaFoldDB" id="A0A0C9ZT55"/>
<proteinExistence type="predicted"/>
<dbReference type="SUPFAM" id="SSF48208">
    <property type="entry name" value="Six-hairpin glycosidases"/>
    <property type="match status" value="1"/>
</dbReference>
<dbReference type="InParanoid" id="A0A0C9ZT55"/>
<reference evidence="3 4" key="1">
    <citation type="submission" date="2014-04" db="EMBL/GenBank/DDBJ databases">
        <authorList>
            <consortium name="DOE Joint Genome Institute"/>
            <person name="Kuo A."/>
            <person name="Ruytinx J."/>
            <person name="Rineau F."/>
            <person name="Colpaert J."/>
            <person name="Kohler A."/>
            <person name="Nagy L.G."/>
            <person name="Floudas D."/>
            <person name="Copeland A."/>
            <person name="Barry K.W."/>
            <person name="Cichocki N."/>
            <person name="Veneault-Fourrey C."/>
            <person name="LaButti K."/>
            <person name="Lindquist E.A."/>
            <person name="Lipzen A."/>
            <person name="Lundell T."/>
            <person name="Morin E."/>
            <person name="Murat C."/>
            <person name="Sun H."/>
            <person name="Tunlid A."/>
            <person name="Henrissat B."/>
            <person name="Grigoriev I.V."/>
            <person name="Hibbett D.S."/>
            <person name="Martin F."/>
            <person name="Nordberg H.P."/>
            <person name="Cantor M.N."/>
            <person name="Hua S.X."/>
        </authorList>
    </citation>
    <scope>NUCLEOTIDE SEQUENCE [LARGE SCALE GENOMIC DNA]</scope>
    <source>
        <strain evidence="3 4">UH-Slu-Lm8-n1</strain>
    </source>
</reference>
<organism evidence="3 4">
    <name type="scientific">Suillus luteus UH-Slu-Lm8-n1</name>
    <dbReference type="NCBI Taxonomy" id="930992"/>
    <lineage>
        <taxon>Eukaryota</taxon>
        <taxon>Fungi</taxon>
        <taxon>Dikarya</taxon>
        <taxon>Basidiomycota</taxon>
        <taxon>Agaricomycotina</taxon>
        <taxon>Agaricomycetes</taxon>
        <taxon>Agaricomycetidae</taxon>
        <taxon>Boletales</taxon>
        <taxon>Suillineae</taxon>
        <taxon>Suillaceae</taxon>
        <taxon>Suillus</taxon>
    </lineage>
</organism>
<accession>A0A0C9ZT55</accession>
<dbReference type="InterPro" id="IPR008928">
    <property type="entry name" value="6-hairpin_glycosidase_sf"/>
</dbReference>
<dbReference type="InterPro" id="IPR010905">
    <property type="entry name" value="Glyco_hydro_88"/>
</dbReference>
<feature type="signal peptide" evidence="2">
    <location>
        <begin position="1"/>
        <end position="18"/>
    </location>
</feature>
<dbReference type="GO" id="GO:0016787">
    <property type="term" value="F:hydrolase activity"/>
    <property type="evidence" value="ECO:0007669"/>
    <property type="project" value="UniProtKB-KW"/>
</dbReference>
<keyword evidence="4" id="KW-1185">Reference proteome</keyword>